<evidence type="ECO:0000313" key="3">
    <source>
        <dbReference type="EMBL" id="KAF6151711.1"/>
    </source>
</evidence>
<dbReference type="AlphaFoldDB" id="A0A7J7M9Y5"/>
<dbReference type="OrthoDB" id="1879545at2759"/>
<accession>A0A7J7M9Y5</accession>
<proteinExistence type="predicted"/>
<dbReference type="InterPro" id="IPR023393">
    <property type="entry name" value="START-like_dom_sf"/>
</dbReference>
<evidence type="ECO:0000256" key="1">
    <source>
        <dbReference type="SAM" id="Coils"/>
    </source>
</evidence>
<evidence type="ECO:0000256" key="2">
    <source>
        <dbReference type="SAM" id="SignalP"/>
    </source>
</evidence>
<feature type="chain" id="PRO_5029863642" evidence="2">
    <location>
        <begin position="25"/>
        <end position="170"/>
    </location>
</feature>
<feature type="signal peptide" evidence="2">
    <location>
        <begin position="1"/>
        <end position="24"/>
    </location>
</feature>
<dbReference type="Proteomes" id="UP000541444">
    <property type="component" value="Unassembled WGS sequence"/>
</dbReference>
<protein>
    <submittedName>
        <fullName evidence="3">Uncharacterized protein</fullName>
    </submittedName>
</protein>
<dbReference type="EMBL" id="JACGCM010001662">
    <property type="protein sequence ID" value="KAF6151711.1"/>
    <property type="molecule type" value="Genomic_DNA"/>
</dbReference>
<evidence type="ECO:0000313" key="4">
    <source>
        <dbReference type="Proteomes" id="UP000541444"/>
    </source>
</evidence>
<organism evidence="3 4">
    <name type="scientific">Kingdonia uniflora</name>
    <dbReference type="NCBI Taxonomy" id="39325"/>
    <lineage>
        <taxon>Eukaryota</taxon>
        <taxon>Viridiplantae</taxon>
        <taxon>Streptophyta</taxon>
        <taxon>Embryophyta</taxon>
        <taxon>Tracheophyta</taxon>
        <taxon>Spermatophyta</taxon>
        <taxon>Magnoliopsida</taxon>
        <taxon>Ranunculales</taxon>
        <taxon>Circaeasteraceae</taxon>
        <taxon>Kingdonia</taxon>
    </lineage>
</organism>
<sequence length="170" mass="19237">MPLAIQYLSLVLKLLIGFPEPCSWNETIVVIDNLTRLKVIQITGGGFIGLGFRSFENIFKITRKGIRSCTITSTTKFEADDAIFEANAFRISADTTCECRFMYIAEEFIHNSSSGSDELDAVVARVFRGIYQGFEDGKMELKERVTQLEKDLAREKERSSLKVKSLKDTF</sequence>
<feature type="coiled-coil region" evidence="1">
    <location>
        <begin position="131"/>
        <end position="158"/>
    </location>
</feature>
<dbReference type="Gene3D" id="3.30.530.20">
    <property type="match status" value="1"/>
</dbReference>
<gene>
    <name evidence="3" type="ORF">GIB67_001994</name>
</gene>
<keyword evidence="4" id="KW-1185">Reference proteome</keyword>
<name>A0A7J7M9Y5_9MAGN</name>
<comment type="caution">
    <text evidence="3">The sequence shown here is derived from an EMBL/GenBank/DDBJ whole genome shotgun (WGS) entry which is preliminary data.</text>
</comment>
<dbReference type="SUPFAM" id="SSF55961">
    <property type="entry name" value="Bet v1-like"/>
    <property type="match status" value="1"/>
</dbReference>
<keyword evidence="2" id="KW-0732">Signal</keyword>
<reference evidence="3 4" key="1">
    <citation type="journal article" date="2020" name="IScience">
        <title>Genome Sequencing of the Endangered Kingdonia uniflora (Circaeasteraceae, Ranunculales) Reveals Potential Mechanisms of Evolutionary Specialization.</title>
        <authorList>
            <person name="Sun Y."/>
            <person name="Deng T."/>
            <person name="Zhang A."/>
            <person name="Moore M.J."/>
            <person name="Landis J.B."/>
            <person name="Lin N."/>
            <person name="Zhang H."/>
            <person name="Zhang X."/>
            <person name="Huang J."/>
            <person name="Zhang X."/>
            <person name="Sun H."/>
            <person name="Wang H."/>
        </authorList>
    </citation>
    <scope>NUCLEOTIDE SEQUENCE [LARGE SCALE GENOMIC DNA]</scope>
    <source>
        <strain evidence="3">TB1705</strain>
        <tissue evidence="3">Leaf</tissue>
    </source>
</reference>
<keyword evidence="1" id="KW-0175">Coiled coil</keyword>